<keyword evidence="5 8" id="KW-0378">Hydrolase</keyword>
<evidence type="ECO:0000313" key="12">
    <source>
        <dbReference type="Proteomes" id="UP000297703"/>
    </source>
</evidence>
<accession>A0A4D9E4I1</accession>
<feature type="domain" description="Deubiquitinating enzyme MINDY-3/4 conserved" evidence="10">
    <location>
        <begin position="448"/>
        <end position="784"/>
    </location>
</feature>
<dbReference type="EMBL" id="QXTE01000138">
    <property type="protein sequence ID" value="TFK04437.1"/>
    <property type="molecule type" value="Genomic_DNA"/>
</dbReference>
<comment type="function">
    <text evidence="7">Probable hydrolase that can remove 'Lys-48'-linked conjugated ubiquitin from proteins.</text>
</comment>
<proteinExistence type="inferred from homology"/>
<dbReference type="PANTHER" id="PTHR12473">
    <property type="entry name" value="UBIQUITIN CARBOXYL-TERMINAL HYDROLASE MINDY-4-RELATED"/>
    <property type="match status" value="1"/>
</dbReference>
<dbReference type="GO" id="GO:0071108">
    <property type="term" value="P:protein K48-linked deubiquitination"/>
    <property type="evidence" value="ECO:0007669"/>
    <property type="project" value="InterPro"/>
</dbReference>
<evidence type="ECO:0000259" key="10">
    <source>
        <dbReference type="SMART" id="SM01174"/>
    </source>
</evidence>
<feature type="region of interest" description="Disordered" evidence="9">
    <location>
        <begin position="161"/>
        <end position="217"/>
    </location>
</feature>
<feature type="compositionally biased region" description="Polar residues" evidence="9">
    <location>
        <begin position="113"/>
        <end position="128"/>
    </location>
</feature>
<feature type="compositionally biased region" description="Basic residues" evidence="9">
    <location>
        <begin position="161"/>
        <end position="170"/>
    </location>
</feature>
<protein>
    <recommendedName>
        <fullName evidence="8">Ubiquitin carboxyl-terminal hydrolase MINDY</fullName>
        <ecNumber evidence="8">3.4.19.12</ecNumber>
    </recommendedName>
</protein>
<keyword evidence="12" id="KW-1185">Reference proteome</keyword>
<sequence>MTNFDQEHPCMFWNEMDNSFVEEVAASLVREFLSRKGLKKTSAIMDREFPRTALSINNRNELRNVLHLQSLYKQNKAKENPLKTILEVITNYFLEHFGTTRCITSPAASVPQAKSSQSRCIETSSVNDYSDEDMHGRTTSDASKTEVYRYDIDVPLDKVIPLKRHQHKSEKSKTVVVPNSGSSSEGDKKSKNSRDDLKITEPSEEMKTTMREKQRSRSGLIVRGMMAGPTASSQEDSVKRRLLKRSSGINSTMQFKGEDHQKNSAEVPTSDFQEIKGTSTESMSYPSSHNASGLNVDMEFSSKISSNSYTSSVSEKLRQTPKDTADPLAKLLSERERTKVEEMKLMASFDIDPSDKNLKLCVLHRHSGAGREKRERSPRNNENRLSGHRKTPSSISNKSDQMKDVLEVVDFDDEATIGEVSRIPELSTLYTLEIVSKAIDISLAKEIKNLLFGSSLCCFSEEWKIQNFTFNSIPQLKYGIVQKKGGPCGVLAAVQACVLQQLLFGDSNRNSDVRCLQPSDALRTKCLTLAIADILWRAGGNEKAVVALSSGRQQFTPAGKYKADGIFETLILHSVTKYEDLTIFLQQNIHQFETGPFGCILLTLSVIFTRSIDLVRNDFDVLPNRLIGTHGYCTQELVNLLLTGKAVSNVFNDVIELDSGNGNITVLKGITNRSDIGLLSLFEHYDVCQVGCYLKTPRYPIWVVCSESHFSVLFCLRKDLLGDWKTERRFDLYYYDGLANQEEEIRLTVDTVQPYTEDKENDLIPPLEHCIRTKWKGAVIDWNGTEPIL</sequence>
<dbReference type="Pfam" id="PF13898">
    <property type="entry name" value="MINDY-3_4_CD"/>
    <property type="match status" value="1"/>
</dbReference>
<feature type="compositionally biased region" description="Basic and acidic residues" evidence="9">
    <location>
        <begin position="185"/>
        <end position="215"/>
    </location>
</feature>
<dbReference type="PANTHER" id="PTHR12473:SF8">
    <property type="entry name" value="UBIQUITIN CARBOXYL-TERMINAL HYDROLASE MINDY-4-RELATED"/>
    <property type="match status" value="1"/>
</dbReference>
<gene>
    <name evidence="11" type="ORF">DR999_PMT13067</name>
</gene>
<dbReference type="GO" id="GO:0006508">
    <property type="term" value="P:proteolysis"/>
    <property type="evidence" value="ECO:0007669"/>
    <property type="project" value="UniProtKB-KW"/>
</dbReference>
<evidence type="ECO:0000256" key="8">
    <source>
        <dbReference type="RuleBase" id="RU367088"/>
    </source>
</evidence>
<dbReference type="Pfam" id="PF26038">
    <property type="entry name" value="Dimer_MINDY4_N"/>
    <property type="match status" value="1"/>
</dbReference>
<evidence type="ECO:0000256" key="3">
    <source>
        <dbReference type="ARBA" id="ARBA00022670"/>
    </source>
</evidence>
<comment type="function">
    <text evidence="8">Hydrolase that can remove 'Lys-48'-linked conjugated ubiquitin from proteins.</text>
</comment>
<evidence type="ECO:0000313" key="11">
    <source>
        <dbReference type="EMBL" id="TFK04437.1"/>
    </source>
</evidence>
<keyword evidence="3 8" id="KW-0645">Protease</keyword>
<dbReference type="GO" id="GO:1990380">
    <property type="term" value="F:K48-linked deubiquitinase activity"/>
    <property type="evidence" value="ECO:0007669"/>
    <property type="project" value="UniProtKB-UniRule"/>
</dbReference>
<feature type="region of interest" description="Disordered" evidence="9">
    <location>
        <begin position="113"/>
        <end position="142"/>
    </location>
</feature>
<organism evidence="11 12">
    <name type="scientific">Platysternon megacephalum</name>
    <name type="common">big-headed turtle</name>
    <dbReference type="NCBI Taxonomy" id="55544"/>
    <lineage>
        <taxon>Eukaryota</taxon>
        <taxon>Metazoa</taxon>
        <taxon>Chordata</taxon>
        <taxon>Craniata</taxon>
        <taxon>Vertebrata</taxon>
        <taxon>Euteleostomi</taxon>
        <taxon>Archelosauria</taxon>
        <taxon>Testudinata</taxon>
        <taxon>Testudines</taxon>
        <taxon>Cryptodira</taxon>
        <taxon>Durocryptodira</taxon>
        <taxon>Testudinoidea</taxon>
        <taxon>Platysternidae</taxon>
        <taxon>Platysternon</taxon>
    </lineage>
</organism>
<feature type="compositionally biased region" description="Basic and acidic residues" evidence="9">
    <location>
        <begin position="132"/>
        <end position="142"/>
    </location>
</feature>
<dbReference type="AlphaFoldDB" id="A0A4D9E4I1"/>
<comment type="similarity">
    <text evidence="2 8">Belongs to the MINDY deubiquitinase family. FAM188 subfamily.</text>
</comment>
<keyword evidence="6 8" id="KW-0788">Thiol protease</keyword>
<dbReference type="GO" id="GO:0004843">
    <property type="term" value="F:cysteine-type deubiquitinase activity"/>
    <property type="evidence" value="ECO:0007669"/>
    <property type="project" value="UniProtKB-UniRule"/>
</dbReference>
<keyword evidence="4 8" id="KW-0833">Ubl conjugation pathway</keyword>
<evidence type="ECO:0000256" key="2">
    <source>
        <dbReference type="ARBA" id="ARBA00011074"/>
    </source>
</evidence>
<dbReference type="OrthoDB" id="10263628at2759"/>
<feature type="compositionally biased region" description="Basic and acidic residues" evidence="9">
    <location>
        <begin position="369"/>
        <end position="382"/>
    </location>
</feature>
<evidence type="ECO:0000256" key="6">
    <source>
        <dbReference type="ARBA" id="ARBA00022807"/>
    </source>
</evidence>
<dbReference type="InterPro" id="IPR025257">
    <property type="entry name" value="MINDY-3/4_CD"/>
</dbReference>
<evidence type="ECO:0000256" key="5">
    <source>
        <dbReference type="ARBA" id="ARBA00022801"/>
    </source>
</evidence>
<dbReference type="Proteomes" id="UP000297703">
    <property type="component" value="Unassembled WGS sequence"/>
</dbReference>
<evidence type="ECO:0000256" key="1">
    <source>
        <dbReference type="ARBA" id="ARBA00000707"/>
    </source>
</evidence>
<reference evidence="11 12" key="2">
    <citation type="submission" date="2019-04" db="EMBL/GenBank/DDBJ databases">
        <title>The genome sequence of big-headed turtle.</title>
        <authorList>
            <person name="Gong S."/>
        </authorList>
    </citation>
    <scope>NUCLEOTIDE SEQUENCE [LARGE SCALE GENOMIC DNA]</scope>
    <source>
        <strain evidence="11">DO16091913</strain>
        <tissue evidence="11">Muscle</tissue>
    </source>
</reference>
<reference evidence="11 12" key="1">
    <citation type="submission" date="2019-04" db="EMBL/GenBank/DDBJ databases">
        <title>Draft genome of the big-headed turtle Platysternon megacephalum.</title>
        <authorList>
            <person name="Gong S."/>
        </authorList>
    </citation>
    <scope>NUCLEOTIDE SEQUENCE [LARGE SCALE GENOMIC DNA]</scope>
    <source>
        <strain evidence="11">DO16091913</strain>
        <tissue evidence="11">Muscle</tissue>
    </source>
</reference>
<feature type="region of interest" description="Disordered" evidence="9">
    <location>
        <begin position="365"/>
        <end position="399"/>
    </location>
</feature>
<dbReference type="EC" id="3.4.19.12" evidence="8"/>
<evidence type="ECO:0000256" key="9">
    <source>
        <dbReference type="SAM" id="MobiDB-lite"/>
    </source>
</evidence>
<evidence type="ECO:0000256" key="7">
    <source>
        <dbReference type="ARBA" id="ARBA00037630"/>
    </source>
</evidence>
<comment type="catalytic activity">
    <reaction evidence="1 8">
        <text>Thiol-dependent hydrolysis of ester, thioester, amide, peptide and isopeptide bonds formed by the C-terminal Gly of ubiquitin (a 76-residue protein attached to proteins as an intracellular targeting signal).</text>
        <dbReference type="EC" id="3.4.19.12"/>
    </reaction>
</comment>
<dbReference type="InterPro" id="IPR039785">
    <property type="entry name" value="MINY3/4"/>
</dbReference>
<evidence type="ECO:0000256" key="4">
    <source>
        <dbReference type="ARBA" id="ARBA00022786"/>
    </source>
</evidence>
<dbReference type="InterPro" id="IPR059022">
    <property type="entry name" value="MINDY4_N"/>
</dbReference>
<name>A0A4D9E4I1_9SAUR</name>
<dbReference type="SMART" id="SM01174">
    <property type="entry name" value="DUF4205"/>
    <property type="match status" value="1"/>
</dbReference>
<comment type="caution">
    <text evidence="11">The sequence shown here is derived from an EMBL/GenBank/DDBJ whole genome shotgun (WGS) entry which is preliminary data.</text>
</comment>